<dbReference type="Pfam" id="PF26292">
    <property type="entry name" value="PUA_elF2D"/>
    <property type="match status" value="1"/>
</dbReference>
<dbReference type="Gene3D" id="3.10.400.20">
    <property type="match status" value="1"/>
</dbReference>
<dbReference type="GO" id="GO:0003723">
    <property type="term" value="F:RNA binding"/>
    <property type="evidence" value="ECO:0007669"/>
    <property type="project" value="InterPro"/>
</dbReference>
<evidence type="ECO:0000313" key="3">
    <source>
        <dbReference type="EMBL" id="KAF5378379.1"/>
    </source>
</evidence>
<dbReference type="PANTHER" id="PTHR12217:SF4">
    <property type="entry name" value="EUKARYOTIC TRANSLATION INITIATION FACTOR 2D"/>
    <property type="match status" value="1"/>
</dbReference>
<comment type="caution">
    <text evidence="3">The sequence shown here is derived from an EMBL/GenBank/DDBJ whole genome shotgun (WGS) entry which is preliminary data.</text>
</comment>
<dbReference type="AlphaFoldDB" id="A0A8H5H7X8"/>
<keyword evidence="4" id="KW-1185">Reference proteome</keyword>
<evidence type="ECO:0000256" key="1">
    <source>
        <dbReference type="SAM" id="MobiDB-lite"/>
    </source>
</evidence>
<dbReference type="SUPFAM" id="SSF88697">
    <property type="entry name" value="PUA domain-like"/>
    <property type="match status" value="1"/>
</dbReference>
<dbReference type="PANTHER" id="PTHR12217">
    <property type="entry name" value="EUKARYOTIC TRANSLATION INITIATION FACTOR 2D"/>
    <property type="match status" value="1"/>
</dbReference>
<dbReference type="GO" id="GO:0001731">
    <property type="term" value="P:formation of translation preinitiation complex"/>
    <property type="evidence" value="ECO:0007669"/>
    <property type="project" value="InterPro"/>
</dbReference>
<feature type="domain" description="Eukaryotic translation initiation factor 2D-like PUA RNA-binding" evidence="2">
    <location>
        <begin position="340"/>
        <end position="411"/>
    </location>
</feature>
<reference evidence="3 4" key="1">
    <citation type="journal article" date="2020" name="ISME J.">
        <title>Uncovering the hidden diversity of litter-decomposition mechanisms in mushroom-forming fungi.</title>
        <authorList>
            <person name="Floudas D."/>
            <person name="Bentzer J."/>
            <person name="Ahren D."/>
            <person name="Johansson T."/>
            <person name="Persson P."/>
            <person name="Tunlid A."/>
        </authorList>
    </citation>
    <scope>NUCLEOTIDE SEQUENCE [LARGE SCALE GENOMIC DNA]</scope>
    <source>
        <strain evidence="3 4">CBS 406.79</strain>
    </source>
</reference>
<dbReference type="InterPro" id="IPR039757">
    <property type="entry name" value="EIF2D"/>
</dbReference>
<dbReference type="PROSITE" id="PS50890">
    <property type="entry name" value="PUA"/>
    <property type="match status" value="1"/>
</dbReference>
<accession>A0A8H5H7X8</accession>
<gene>
    <name evidence="3" type="ORF">D9757_010883</name>
</gene>
<name>A0A8H5H7X8_9AGAR</name>
<feature type="region of interest" description="Disordered" evidence="1">
    <location>
        <begin position="426"/>
        <end position="456"/>
    </location>
</feature>
<dbReference type="OrthoDB" id="199771at2759"/>
<dbReference type="InterPro" id="IPR015947">
    <property type="entry name" value="PUA-like_sf"/>
</dbReference>
<dbReference type="NCBIfam" id="TIGR00451">
    <property type="entry name" value="unchar_dom_2"/>
    <property type="match status" value="1"/>
</dbReference>
<dbReference type="InterPro" id="IPR004521">
    <property type="entry name" value="Uncharacterised_CHP00451"/>
</dbReference>
<dbReference type="EMBL" id="JAACJN010000077">
    <property type="protein sequence ID" value="KAF5378379.1"/>
    <property type="molecule type" value="Genomic_DNA"/>
</dbReference>
<sequence>METAEAALDAANGSSLSGSAALRNHSLLVQRYELANPSNPSNPSKIIDRVKQSTSHTAPFCNVQAPNMPLLACIAYAILQALYAQDKGHDSIDSKRLSFVLPEADVEKLLGHLLLRTTFRSPQVVDPDTFRVQSDWEQRRMGESMEHGRECETVDFEVCIVSSFELREMCFTMLEDLSTCALAMMQQVQSSTGFDTKGIGPMGGVITRAILLVVGLPRGGSVNRNRGPSVFTTRDGLVDSRSTFPTGLVGVGNFHYLLCRERTFSVTSKNMTISTGANTPEFGTAFSSHPLNPVLLGFTRYTTIHPSPLWFTTRGSEEIVPTIYTLFKHADLLPFSESFLTVSADLMIPGVVYASPNLAQSQLVAIRQYEHADPPMLSPPLAVGRMALSSERLKESNQGKAVLVIHVWKDHLWEMGPFGVEVPPSIPLNHRPQVDEQEAQEPGSAVQQGQTGSTSEQALVVTTTAEPPQQIYTPDEISHLLFISLIQTISQPVLLSSFPIPASLFFVFPVLFDSAMKEGMGLEIVDGGSGRTGAGGDGGAGGGVHTR</sequence>
<dbReference type="GO" id="GO:0003743">
    <property type="term" value="F:translation initiation factor activity"/>
    <property type="evidence" value="ECO:0007669"/>
    <property type="project" value="InterPro"/>
</dbReference>
<protein>
    <recommendedName>
        <fullName evidence="2">Eukaryotic translation initiation factor 2D-like PUA RNA-binding domain-containing protein</fullName>
    </recommendedName>
</protein>
<proteinExistence type="predicted"/>
<evidence type="ECO:0000259" key="2">
    <source>
        <dbReference type="Pfam" id="PF26292"/>
    </source>
</evidence>
<dbReference type="InterPro" id="IPR048248">
    <property type="entry name" value="PUA_eIF2d-like"/>
</dbReference>
<dbReference type="Proteomes" id="UP000518752">
    <property type="component" value="Unassembled WGS sequence"/>
</dbReference>
<organism evidence="3 4">
    <name type="scientific">Collybiopsis confluens</name>
    <dbReference type="NCBI Taxonomy" id="2823264"/>
    <lineage>
        <taxon>Eukaryota</taxon>
        <taxon>Fungi</taxon>
        <taxon>Dikarya</taxon>
        <taxon>Basidiomycota</taxon>
        <taxon>Agaricomycotina</taxon>
        <taxon>Agaricomycetes</taxon>
        <taxon>Agaricomycetidae</taxon>
        <taxon>Agaricales</taxon>
        <taxon>Marasmiineae</taxon>
        <taxon>Omphalotaceae</taxon>
        <taxon>Collybiopsis</taxon>
    </lineage>
</organism>
<feature type="region of interest" description="Disordered" evidence="1">
    <location>
        <begin position="527"/>
        <end position="547"/>
    </location>
</feature>
<feature type="compositionally biased region" description="Polar residues" evidence="1">
    <location>
        <begin position="445"/>
        <end position="456"/>
    </location>
</feature>
<evidence type="ECO:0000313" key="4">
    <source>
        <dbReference type="Proteomes" id="UP000518752"/>
    </source>
</evidence>